<evidence type="ECO:0000313" key="2">
    <source>
        <dbReference type="Proteomes" id="UP001589776"/>
    </source>
</evidence>
<evidence type="ECO:0000313" key="1">
    <source>
        <dbReference type="EMBL" id="MFC0213082.1"/>
    </source>
</evidence>
<dbReference type="Proteomes" id="UP001589776">
    <property type="component" value="Unassembled WGS sequence"/>
</dbReference>
<dbReference type="EMBL" id="JBHLWN010000046">
    <property type="protein sequence ID" value="MFC0213082.1"/>
    <property type="molecule type" value="Genomic_DNA"/>
</dbReference>
<name>A0ABV6DKC6_9BACL</name>
<gene>
    <name evidence="1" type="ORF">ACFFK0_11545</name>
</gene>
<reference evidence="1 2" key="1">
    <citation type="submission" date="2024-09" db="EMBL/GenBank/DDBJ databases">
        <authorList>
            <person name="Sun Q."/>
            <person name="Mori K."/>
        </authorList>
    </citation>
    <scope>NUCLEOTIDE SEQUENCE [LARGE SCALE GENOMIC DNA]</scope>
    <source>
        <strain evidence="1 2">CCM 7759</strain>
    </source>
</reference>
<comment type="caution">
    <text evidence="1">The sequence shown here is derived from an EMBL/GenBank/DDBJ whole genome shotgun (WGS) entry which is preliminary data.</text>
</comment>
<protein>
    <submittedName>
        <fullName evidence="1">Uncharacterized protein</fullName>
    </submittedName>
</protein>
<accession>A0ABV6DKC6</accession>
<organism evidence="1 2">
    <name type="scientific">Paenibacillus chartarius</name>
    <dbReference type="NCBI Taxonomy" id="747481"/>
    <lineage>
        <taxon>Bacteria</taxon>
        <taxon>Bacillati</taxon>
        <taxon>Bacillota</taxon>
        <taxon>Bacilli</taxon>
        <taxon>Bacillales</taxon>
        <taxon>Paenibacillaceae</taxon>
        <taxon>Paenibacillus</taxon>
    </lineage>
</organism>
<keyword evidence="2" id="KW-1185">Reference proteome</keyword>
<proteinExistence type="predicted"/>
<dbReference type="RefSeq" id="WP_377470340.1">
    <property type="nucleotide sequence ID" value="NZ_JBHLWN010000046.1"/>
</dbReference>
<sequence>MSIFYYMAATREMPTGSFGHSKTTMTIADYLANVNPQARDQPHMQVLLEKYSPDAITIDVYETELDAAGIYVSGPLGREQGRHIFSNPVMYQVNPEGGSFRLGADNQRTVSDLYERNKKCVTELFAYLDRNMEAGDEVELYSCWADGPERFYGPRIQALDLTIHLSAFDPEEPFEWKERQRIIVRK</sequence>